<name>A0AAP0EWM7_9MAGN</name>
<evidence type="ECO:0000313" key="2">
    <source>
        <dbReference type="EMBL" id="KAK9098088.1"/>
    </source>
</evidence>
<accession>A0AAP0EWM7</accession>
<sequence>MSSSNRSDGSSSSSSRAMNPLSPFGHSMSHHMLVNLDSDNFLLWRLLIHPFVRGNRLDIILIGTEKCPNQVDKATGEPDPKFTSVVPSSIDTSFSVVPFPIFSIRNNVGLSSPDAEVGPDWSPKGTRAFVLSLSSRMFCPRAKREMGLLPMVPPSHRGIGTS</sequence>
<proteinExistence type="predicted"/>
<reference evidence="2 3" key="1">
    <citation type="submission" date="2024-01" db="EMBL/GenBank/DDBJ databases">
        <title>Genome assemblies of Stephania.</title>
        <authorList>
            <person name="Yang L."/>
        </authorList>
    </citation>
    <scope>NUCLEOTIDE SEQUENCE [LARGE SCALE GENOMIC DNA]</scope>
    <source>
        <strain evidence="2">YNDBR</strain>
        <tissue evidence="2">Leaf</tissue>
    </source>
</reference>
<evidence type="ECO:0000313" key="3">
    <source>
        <dbReference type="Proteomes" id="UP001420932"/>
    </source>
</evidence>
<dbReference type="AlphaFoldDB" id="A0AAP0EWM7"/>
<keyword evidence="3" id="KW-1185">Reference proteome</keyword>
<evidence type="ECO:0008006" key="4">
    <source>
        <dbReference type="Google" id="ProtNLM"/>
    </source>
</evidence>
<gene>
    <name evidence="2" type="ORF">Syun_025133</name>
</gene>
<dbReference type="Proteomes" id="UP001420932">
    <property type="component" value="Unassembled WGS sequence"/>
</dbReference>
<feature type="region of interest" description="Disordered" evidence="1">
    <location>
        <begin position="1"/>
        <end position="20"/>
    </location>
</feature>
<organism evidence="2 3">
    <name type="scientific">Stephania yunnanensis</name>
    <dbReference type="NCBI Taxonomy" id="152371"/>
    <lineage>
        <taxon>Eukaryota</taxon>
        <taxon>Viridiplantae</taxon>
        <taxon>Streptophyta</taxon>
        <taxon>Embryophyta</taxon>
        <taxon>Tracheophyta</taxon>
        <taxon>Spermatophyta</taxon>
        <taxon>Magnoliopsida</taxon>
        <taxon>Ranunculales</taxon>
        <taxon>Menispermaceae</taxon>
        <taxon>Menispermoideae</taxon>
        <taxon>Cissampelideae</taxon>
        <taxon>Stephania</taxon>
    </lineage>
</organism>
<feature type="compositionally biased region" description="Low complexity" evidence="1">
    <location>
        <begin position="1"/>
        <end position="15"/>
    </location>
</feature>
<protein>
    <recommendedName>
        <fullName evidence="4">Retrotransposon Copia-like N-terminal domain-containing protein</fullName>
    </recommendedName>
</protein>
<evidence type="ECO:0000256" key="1">
    <source>
        <dbReference type="SAM" id="MobiDB-lite"/>
    </source>
</evidence>
<comment type="caution">
    <text evidence="2">The sequence shown here is derived from an EMBL/GenBank/DDBJ whole genome shotgun (WGS) entry which is preliminary data.</text>
</comment>
<dbReference type="EMBL" id="JBBNAF010000011">
    <property type="protein sequence ID" value="KAK9098088.1"/>
    <property type="molecule type" value="Genomic_DNA"/>
</dbReference>